<proteinExistence type="predicted"/>
<dbReference type="EMBL" id="CABWLR010000006">
    <property type="protein sequence ID" value="VXC34908.1"/>
    <property type="molecule type" value="Genomic_DNA"/>
</dbReference>
<evidence type="ECO:0000313" key="1">
    <source>
        <dbReference type="EMBL" id="VXC34908.1"/>
    </source>
</evidence>
<accession>A0A653XYL7</accession>
<sequence>MIMEDLFVKKQNMKNLYWMTVMFITLVISSCSSEQSLQEYYIANAENPNFMSFDLPSSLLNLDQAELSAAEKEAASSVKKLNILAFPKKPENEADYLVQKNTIKSILKGSDYSELMKMNTPYGKATLQLKEDGDTIDEVIIYGDNDEKGLVLVRVLGDDMNPASFVKLIQAMEKSNFDGKGLEELGDLIKS</sequence>
<dbReference type="AlphaFoldDB" id="A0A653XYL7"/>
<dbReference type="InterPro" id="IPR025348">
    <property type="entry name" value="DUF4252"/>
</dbReference>
<name>A0A653XYL7_9FLAO</name>
<dbReference type="Pfam" id="PF14060">
    <property type="entry name" value="DUF4252"/>
    <property type="match status" value="1"/>
</dbReference>
<reference evidence="1 2" key="1">
    <citation type="submission" date="2019-10" db="EMBL/GenBank/DDBJ databases">
        <authorList>
            <person name="Karimi E."/>
        </authorList>
    </citation>
    <scope>NUCLEOTIDE SEQUENCE [LARGE SCALE GENOMIC DNA]</scope>
    <source>
        <strain evidence="1">Maribacter sp. 151</strain>
    </source>
</reference>
<organism evidence="1 2">
    <name type="scientific">Maribacter litoralis</name>
    <dbReference type="NCBI Taxonomy" id="2059726"/>
    <lineage>
        <taxon>Bacteria</taxon>
        <taxon>Pseudomonadati</taxon>
        <taxon>Bacteroidota</taxon>
        <taxon>Flavobacteriia</taxon>
        <taxon>Flavobacteriales</taxon>
        <taxon>Flavobacteriaceae</taxon>
        <taxon>Maribacter</taxon>
    </lineage>
</organism>
<gene>
    <name evidence="1" type="ORF">MARI151_60744</name>
</gene>
<protein>
    <recommendedName>
        <fullName evidence="3">DUF4252 domain-containing protein</fullName>
    </recommendedName>
</protein>
<keyword evidence="2" id="KW-1185">Reference proteome</keyword>
<evidence type="ECO:0000313" key="2">
    <source>
        <dbReference type="Proteomes" id="UP000430202"/>
    </source>
</evidence>
<dbReference type="Proteomes" id="UP000430202">
    <property type="component" value="Unassembled WGS sequence"/>
</dbReference>
<evidence type="ECO:0008006" key="3">
    <source>
        <dbReference type="Google" id="ProtNLM"/>
    </source>
</evidence>